<evidence type="ECO:0000313" key="1">
    <source>
        <dbReference type="EMBL" id="OUI91438.1"/>
    </source>
</evidence>
<protein>
    <recommendedName>
        <fullName evidence="3">Bacteriophage protein</fullName>
    </recommendedName>
</protein>
<accession>A0A252ANN6</accession>
<dbReference type="Proteomes" id="UP000194641">
    <property type="component" value="Unassembled WGS sequence"/>
</dbReference>
<gene>
    <name evidence="1" type="ORF">HK17_11650</name>
</gene>
<dbReference type="RefSeq" id="WP_086659915.1">
    <property type="nucleotide sequence ID" value="NZ_JBJJWX010000021.1"/>
</dbReference>
<dbReference type="AlphaFoldDB" id="A0A252ANN6"/>
<comment type="caution">
    <text evidence="1">The sequence shown here is derived from an EMBL/GenBank/DDBJ whole genome shotgun (WGS) entry which is preliminary data.</text>
</comment>
<reference evidence="2" key="1">
    <citation type="submission" date="2014-06" db="EMBL/GenBank/DDBJ databases">
        <authorList>
            <person name="Winans N.J."/>
            <person name="Newell P.D."/>
            <person name="Douglas A.E."/>
        </authorList>
    </citation>
    <scope>NUCLEOTIDE SEQUENCE [LARGE SCALE GENOMIC DNA]</scope>
</reference>
<dbReference type="EMBL" id="JOPA01000036">
    <property type="protein sequence ID" value="OUI91438.1"/>
    <property type="molecule type" value="Genomic_DNA"/>
</dbReference>
<evidence type="ECO:0000313" key="2">
    <source>
        <dbReference type="Proteomes" id="UP000194641"/>
    </source>
</evidence>
<dbReference type="InterPro" id="IPR056914">
    <property type="entry name" value="Gp53-like"/>
</dbReference>
<sequence>MVAYLKRIDTGYEGSLTRQAAPGDIVNEVLDSGTDWSTYGFGRPVKYNAVGKIVPVASGDTADVIKGMLVRTFPGRAITNTGTQAYPQINGGAVPVARRGFMAVKLNGATTPAKGGAVYIRVGGGSSTSPIGGVEAAVDATTAANTVLLPRAQFEGAPGADGITTISFDIL</sequence>
<name>A0A252ANN6_9PROT</name>
<organism evidence="1 2">
    <name type="scientific">Acetobacter indonesiensis</name>
    <dbReference type="NCBI Taxonomy" id="104101"/>
    <lineage>
        <taxon>Bacteria</taxon>
        <taxon>Pseudomonadati</taxon>
        <taxon>Pseudomonadota</taxon>
        <taxon>Alphaproteobacteria</taxon>
        <taxon>Acetobacterales</taxon>
        <taxon>Acetobacteraceae</taxon>
        <taxon>Acetobacter</taxon>
    </lineage>
</organism>
<proteinExistence type="predicted"/>
<dbReference type="Pfam" id="PF23982">
    <property type="entry name" value="XM1_gp53_minor_capsid"/>
    <property type="match status" value="1"/>
</dbReference>
<evidence type="ECO:0008006" key="3">
    <source>
        <dbReference type="Google" id="ProtNLM"/>
    </source>
</evidence>